<accession>A0AAV3YMW3</accession>
<keyword evidence="3" id="KW-1185">Reference proteome</keyword>
<proteinExistence type="predicted"/>
<reference evidence="2 3" key="1">
    <citation type="journal article" date="2021" name="Elife">
        <title>Chloroplast acquisition without the gene transfer in kleptoplastic sea slugs, Plakobranchus ocellatus.</title>
        <authorList>
            <person name="Maeda T."/>
            <person name="Takahashi S."/>
            <person name="Yoshida T."/>
            <person name="Shimamura S."/>
            <person name="Takaki Y."/>
            <person name="Nagai Y."/>
            <person name="Toyoda A."/>
            <person name="Suzuki Y."/>
            <person name="Arimoto A."/>
            <person name="Ishii H."/>
            <person name="Satoh N."/>
            <person name="Nishiyama T."/>
            <person name="Hasebe M."/>
            <person name="Maruyama T."/>
            <person name="Minagawa J."/>
            <person name="Obokata J."/>
            <person name="Shigenobu S."/>
        </authorList>
    </citation>
    <scope>NUCLEOTIDE SEQUENCE [LARGE SCALE GENOMIC DNA]</scope>
</reference>
<gene>
    <name evidence="2" type="ORF">PoB_000995400</name>
</gene>
<dbReference type="Proteomes" id="UP000735302">
    <property type="component" value="Unassembled WGS sequence"/>
</dbReference>
<organism evidence="2 3">
    <name type="scientific">Plakobranchus ocellatus</name>
    <dbReference type="NCBI Taxonomy" id="259542"/>
    <lineage>
        <taxon>Eukaryota</taxon>
        <taxon>Metazoa</taxon>
        <taxon>Spiralia</taxon>
        <taxon>Lophotrochozoa</taxon>
        <taxon>Mollusca</taxon>
        <taxon>Gastropoda</taxon>
        <taxon>Heterobranchia</taxon>
        <taxon>Euthyneura</taxon>
        <taxon>Panpulmonata</taxon>
        <taxon>Sacoglossa</taxon>
        <taxon>Placobranchoidea</taxon>
        <taxon>Plakobranchidae</taxon>
        <taxon>Plakobranchus</taxon>
    </lineage>
</organism>
<name>A0AAV3YMW3_9GAST</name>
<dbReference type="EMBL" id="BLXT01001203">
    <property type="protein sequence ID" value="GFN83448.1"/>
    <property type="molecule type" value="Genomic_DNA"/>
</dbReference>
<evidence type="ECO:0000256" key="1">
    <source>
        <dbReference type="SAM" id="MobiDB-lite"/>
    </source>
</evidence>
<comment type="caution">
    <text evidence="2">The sequence shown here is derived from an EMBL/GenBank/DDBJ whole genome shotgun (WGS) entry which is preliminary data.</text>
</comment>
<evidence type="ECO:0000313" key="3">
    <source>
        <dbReference type="Proteomes" id="UP000735302"/>
    </source>
</evidence>
<evidence type="ECO:0000313" key="2">
    <source>
        <dbReference type="EMBL" id="GFN83448.1"/>
    </source>
</evidence>
<sequence length="92" mass="10186">MQQKSSELLLLECDKAQSSRVCISNPKHDQPQLFGHSSHKELSHAEKELSERPQETLEAFSAFSNSFEVDDALANSASGFKVQGVDADDLHQ</sequence>
<feature type="region of interest" description="Disordered" evidence="1">
    <location>
        <begin position="26"/>
        <end position="46"/>
    </location>
</feature>
<dbReference type="AlphaFoldDB" id="A0AAV3YMW3"/>
<protein>
    <submittedName>
        <fullName evidence="2">Uncharacterized protein</fullName>
    </submittedName>
</protein>